<dbReference type="EMBL" id="BAABFA010000015">
    <property type="protein sequence ID" value="GAA4467056.1"/>
    <property type="molecule type" value="Genomic_DNA"/>
</dbReference>
<dbReference type="Proteomes" id="UP001500067">
    <property type="component" value="Unassembled WGS sequence"/>
</dbReference>
<evidence type="ECO:0000313" key="1">
    <source>
        <dbReference type="EMBL" id="GAA4467056.1"/>
    </source>
</evidence>
<keyword evidence="2" id="KW-1185">Reference proteome</keyword>
<proteinExistence type="predicted"/>
<sequence>MIVAGLLFLSPAYGQITITGADMPVHRDTLRFSNASATDVLSWAADSGTGKVWNYTLFPTSQGLDEYKRPAEVNPALVGSLFIPGITADYAYGPKMADSIPGIGLIASGVTIKDLHTYFNCYVTPPAFVAEAFSATISGFPVGADYTLPDVWYRLPLTYGDSYNADFHLKFGAAVFGSIEQKGNRKTRVDGWGTITTPYFTTPTPCLRVRSEINEIDSIDFSGQTFGIERTTIEYRWMVKGEHQPALMISAISLADTEIVTTVRYKDRYRPEFSTAVATATPGVEQVNAFPNPATDGHVRFDMPAAWKQYVIELFDVQGRKVGTWVNRNELDITQLVPGNYMARITAGSTLAYVRLTR</sequence>
<accession>A0ABP8NKX3</accession>
<organism evidence="1 2">
    <name type="scientific">Nemorincola caseinilytica</name>
    <dbReference type="NCBI Taxonomy" id="2054315"/>
    <lineage>
        <taxon>Bacteria</taxon>
        <taxon>Pseudomonadati</taxon>
        <taxon>Bacteroidota</taxon>
        <taxon>Chitinophagia</taxon>
        <taxon>Chitinophagales</taxon>
        <taxon>Chitinophagaceae</taxon>
        <taxon>Nemorincola</taxon>
    </lineage>
</organism>
<gene>
    <name evidence="1" type="ORF">GCM10023093_22200</name>
</gene>
<name>A0ABP8NKX3_9BACT</name>
<reference evidence="2" key="1">
    <citation type="journal article" date="2019" name="Int. J. Syst. Evol. Microbiol.">
        <title>The Global Catalogue of Microorganisms (GCM) 10K type strain sequencing project: providing services to taxonomists for standard genome sequencing and annotation.</title>
        <authorList>
            <consortium name="The Broad Institute Genomics Platform"/>
            <consortium name="The Broad Institute Genome Sequencing Center for Infectious Disease"/>
            <person name="Wu L."/>
            <person name="Ma J."/>
        </authorList>
    </citation>
    <scope>NUCLEOTIDE SEQUENCE [LARGE SCALE GENOMIC DNA]</scope>
    <source>
        <strain evidence="2">JCM 32105</strain>
    </source>
</reference>
<comment type="caution">
    <text evidence="1">The sequence shown here is derived from an EMBL/GenBank/DDBJ whole genome shotgun (WGS) entry which is preliminary data.</text>
</comment>
<protein>
    <recommendedName>
        <fullName evidence="3">Secretion system C-terminal sorting domain-containing protein</fullName>
    </recommendedName>
</protein>
<evidence type="ECO:0000313" key="2">
    <source>
        <dbReference type="Proteomes" id="UP001500067"/>
    </source>
</evidence>
<dbReference type="InterPro" id="IPR026444">
    <property type="entry name" value="Secre_tail"/>
</dbReference>
<dbReference type="NCBIfam" id="TIGR04183">
    <property type="entry name" value="Por_Secre_tail"/>
    <property type="match status" value="1"/>
</dbReference>
<evidence type="ECO:0008006" key="3">
    <source>
        <dbReference type="Google" id="ProtNLM"/>
    </source>
</evidence>